<dbReference type="EMBL" id="FO082872">
    <property type="protein sequence ID" value="SJK86089.1"/>
    <property type="molecule type" value="Genomic_DNA"/>
</dbReference>
<feature type="coiled-coil region" evidence="1">
    <location>
        <begin position="144"/>
        <end position="222"/>
    </location>
</feature>
<reference evidence="3 4" key="3">
    <citation type="journal article" date="2016" name="Sci. Rep.">
        <title>Genome-wide diversity and gene expression profiling of Babesia microti isolates identify polymorphic genes that mediate host-pathogen interactions.</title>
        <authorList>
            <person name="Silva J.C."/>
            <person name="Cornillot E."/>
            <person name="McCracken C."/>
            <person name="Usmani-Brown S."/>
            <person name="Dwivedi A."/>
            <person name="Ifeonu O.O."/>
            <person name="Crabtree J."/>
            <person name="Gotia H.T."/>
            <person name="Virji A.Z."/>
            <person name="Reynes C."/>
            <person name="Colinge J."/>
            <person name="Kumar V."/>
            <person name="Lawres L."/>
            <person name="Pazzi J.E."/>
            <person name="Pablo J.V."/>
            <person name="Hung C."/>
            <person name="Brancato J."/>
            <person name="Kumari P."/>
            <person name="Orvis J."/>
            <person name="Tretina K."/>
            <person name="Chibucos M."/>
            <person name="Ott S."/>
            <person name="Sadzewicz L."/>
            <person name="Sengamalay N."/>
            <person name="Shetty A.C."/>
            <person name="Su Q."/>
            <person name="Tallon L."/>
            <person name="Fraser C.M."/>
            <person name="Frutos R."/>
            <person name="Molina D.M."/>
            <person name="Krause P.J."/>
            <person name="Ben Mamoun C."/>
        </authorList>
    </citation>
    <scope>NUCLEOTIDE SEQUENCE [LARGE SCALE GENOMIC DNA]</scope>
    <source>
        <strain evidence="3 4">RI</strain>
    </source>
</reference>
<dbReference type="VEuPathDB" id="PiroplasmaDB:BMR1_02g03205"/>
<proteinExistence type="predicted"/>
<accession>A0A1R4AAR0</accession>
<reference evidence="3 4" key="1">
    <citation type="journal article" date="2012" name="Nucleic Acids Res.">
        <title>Sequencing of the smallest Apicomplexan genome from the human pathogen Babesia microti.</title>
        <authorList>
            <person name="Cornillot E."/>
            <person name="Hadj-Kaddour K."/>
            <person name="Dassouli A."/>
            <person name="Noel B."/>
            <person name="Ranwez V."/>
            <person name="Vacherie B."/>
            <person name="Augagneur Y."/>
            <person name="Bres V."/>
            <person name="Duclos A."/>
            <person name="Randazzo S."/>
            <person name="Carcy B."/>
            <person name="Debierre-Grockiego F."/>
            <person name="Delbecq S."/>
            <person name="Moubri-Menage K."/>
            <person name="Shams-Eldin H."/>
            <person name="Usmani-Brown S."/>
            <person name="Bringaud F."/>
            <person name="Wincker P."/>
            <person name="Vivares C.P."/>
            <person name="Schwarz R.T."/>
            <person name="Schetters T.P."/>
            <person name="Krause P.J."/>
            <person name="Gorenflot A."/>
            <person name="Berry V."/>
            <person name="Barbe V."/>
            <person name="Ben Mamoun C."/>
        </authorList>
    </citation>
    <scope>NUCLEOTIDE SEQUENCE [LARGE SCALE GENOMIC DNA]</scope>
    <source>
        <strain evidence="3 4">RI</strain>
    </source>
</reference>
<keyword evidence="2" id="KW-0732">Signal</keyword>
<reference evidence="3 4" key="2">
    <citation type="journal article" date="2013" name="PLoS ONE">
        <title>Whole genome mapping and re-organization of the nuclear and mitochondrial genomes of Babesia microti isolates.</title>
        <authorList>
            <person name="Cornillot E."/>
            <person name="Dassouli A."/>
            <person name="Garg A."/>
            <person name="Pachikara N."/>
            <person name="Randazzo S."/>
            <person name="Depoix D."/>
            <person name="Carcy B."/>
            <person name="Delbecq S."/>
            <person name="Frutos R."/>
            <person name="Silva J.C."/>
            <person name="Sutton R."/>
            <person name="Krause P.J."/>
            <person name="Mamoun C.B."/>
        </authorList>
    </citation>
    <scope>NUCLEOTIDE SEQUENCE [LARGE SCALE GENOMIC DNA]</scope>
    <source>
        <strain evidence="3 4">RI</strain>
    </source>
</reference>
<dbReference type="Gene3D" id="1.10.287.1490">
    <property type="match status" value="1"/>
</dbReference>
<dbReference type="AlphaFoldDB" id="A0A1R4AAR0"/>
<evidence type="ECO:0000256" key="2">
    <source>
        <dbReference type="SAM" id="SignalP"/>
    </source>
</evidence>
<dbReference type="Proteomes" id="UP000002899">
    <property type="component" value="Chromosome II"/>
</dbReference>
<evidence type="ECO:0000313" key="3">
    <source>
        <dbReference type="EMBL" id="SJK86089.1"/>
    </source>
</evidence>
<dbReference type="RefSeq" id="XP_021338285.1">
    <property type="nucleotide sequence ID" value="XM_021481669.1"/>
</dbReference>
<feature type="signal peptide" evidence="2">
    <location>
        <begin position="1"/>
        <end position="19"/>
    </location>
</feature>
<name>A0A1R4AAR0_BABMR</name>
<dbReference type="OrthoDB" id="365717at2759"/>
<evidence type="ECO:0000313" key="4">
    <source>
        <dbReference type="Proteomes" id="UP000002899"/>
    </source>
</evidence>
<sequence length="247" mass="28613">MIMTHPLLLLVINMYYVDCKNTANGSIPLNEIERQQNEILKNLTREREMSQKLESKINEFNPKISDPSKIGIDVSSDTVVPQTANGANLNNPAAKYNYTPPVIILLPEDTTERDLWEYKVAKSCLKGGFKAAYKGDNLTIVEMADDAASTIEELREHINKIDKQIKEYLQKGDKFRSELKELRGKRQTDKNKREILYLERKISRLVKHLDSLDMRKEKLKNRLKAAILFKPKEDNNDQRTDDNDNYE</sequence>
<protein>
    <submittedName>
        <fullName evidence="3">Uncharacterized protein</fullName>
    </submittedName>
</protein>
<dbReference type="KEGG" id="bmic:BMR1_02g03205"/>
<keyword evidence="1" id="KW-0175">Coiled coil</keyword>
<feature type="chain" id="PRO_5012639143" evidence="2">
    <location>
        <begin position="20"/>
        <end position="247"/>
    </location>
</feature>
<evidence type="ECO:0000256" key="1">
    <source>
        <dbReference type="SAM" id="Coils"/>
    </source>
</evidence>
<keyword evidence="4" id="KW-1185">Reference proteome</keyword>
<dbReference type="GeneID" id="24424424"/>
<organism evidence="3 4">
    <name type="scientific">Babesia microti (strain RI)</name>
    <dbReference type="NCBI Taxonomy" id="1133968"/>
    <lineage>
        <taxon>Eukaryota</taxon>
        <taxon>Sar</taxon>
        <taxon>Alveolata</taxon>
        <taxon>Apicomplexa</taxon>
        <taxon>Aconoidasida</taxon>
        <taxon>Piroplasmida</taxon>
        <taxon>Babesiidae</taxon>
        <taxon>Babesia</taxon>
    </lineage>
</organism>